<dbReference type="STRING" id="1754190.A0A1Y2F5V8"/>
<sequence length="539" mass="62926">MLSKLVSKITGVPVDACEAFISLFLSIPIGIIYNKVFENLSKNKTIPEAKQRIYRCFFICSVTLFLMWVYLDWFGIFNILLSIIVTYSLVRIFKPSLKLSIIVFVINIIHLLYCHIHRQFEAVEKFDFTSPFMCLVIKLTLFAWSSYDGTKKEEDLYNAYQKSARILKEPTFLEFFSYCLFFPGFFTGPACDYYEFEEILNRKYTEDENKPGQFESVRKKLILGLVYTVVYSSLGSYNFHYLISQEGLSKPFLYRVLYLNITGVVCRFKFYIAWTLAEASYNLVGIGYSGMSKKDKPIWSGIENANVKLEFSENINSLVNHWNVRTTLWLRHCIYDRINKYLGTTSSVIGVYTVDITSAIWHGTYSGYFLAFLSAASYNPIVKSFRKSVSPFIHEKHAKLHKFKFIYDILAIIVSQNIINFSFAPFILLTIDDSWKLWKSLYFYVIIGMFITFLILKVGGVEKILYQKQIDILKINPYKKHRRIIKDSSNATSILDEAKKENEEKESIQKEKEVEKEIEKEVEKEVKKKEDDEDIKKTV</sequence>
<feature type="transmembrane region" description="Helical" evidence="8">
    <location>
        <begin position="221"/>
        <end position="240"/>
    </location>
</feature>
<dbReference type="GO" id="GO:0047184">
    <property type="term" value="F:1-acylglycerophosphocholine O-acyltransferase activity"/>
    <property type="evidence" value="ECO:0007669"/>
    <property type="project" value="TreeGrafter"/>
</dbReference>
<keyword evidence="7" id="KW-0175">Coiled coil</keyword>
<keyword evidence="4 8" id="KW-1133">Transmembrane helix</keyword>
<dbReference type="OrthoDB" id="286734at2759"/>
<feature type="transmembrane region" description="Helical" evidence="8">
    <location>
        <begin position="57"/>
        <end position="90"/>
    </location>
</feature>
<feature type="transmembrane region" description="Helical" evidence="8">
    <location>
        <begin position="441"/>
        <end position="459"/>
    </location>
</feature>
<name>A0A1Y2F5V8_9FUNG</name>
<comment type="caution">
    <text evidence="9">The sequence shown here is derived from an EMBL/GenBank/DDBJ whole genome shotgun (WGS) entry which is preliminary data.</text>
</comment>
<evidence type="ECO:0000256" key="1">
    <source>
        <dbReference type="ARBA" id="ARBA00004141"/>
    </source>
</evidence>
<protein>
    <submittedName>
        <fullName evidence="9">MBOAT-domain-containing protein</fullName>
    </submittedName>
</protein>
<feature type="transmembrane region" description="Helical" evidence="8">
    <location>
        <begin position="96"/>
        <end position="116"/>
    </location>
</feature>
<accession>A0A1Y2F5V8</accession>
<dbReference type="GO" id="GO:0005783">
    <property type="term" value="C:endoplasmic reticulum"/>
    <property type="evidence" value="ECO:0007669"/>
    <property type="project" value="TreeGrafter"/>
</dbReference>
<dbReference type="InterPro" id="IPR049941">
    <property type="entry name" value="LPLAT_7/PORCN-like"/>
</dbReference>
<feature type="transmembrane region" description="Helical" evidence="8">
    <location>
        <begin position="405"/>
        <end position="429"/>
    </location>
</feature>
<dbReference type="InterPro" id="IPR004299">
    <property type="entry name" value="MBOAT_fam"/>
</dbReference>
<keyword evidence="2" id="KW-0808">Transferase</keyword>
<gene>
    <name evidence="9" type="ORF">LY90DRAFT_70525</name>
</gene>
<dbReference type="Pfam" id="PF03062">
    <property type="entry name" value="MBOAT"/>
    <property type="match status" value="1"/>
</dbReference>
<dbReference type="GO" id="GO:0003841">
    <property type="term" value="F:1-acylglycerol-3-phosphate O-acyltransferase activity"/>
    <property type="evidence" value="ECO:0007669"/>
    <property type="project" value="TreeGrafter"/>
</dbReference>
<keyword evidence="10" id="KW-1185">Reference proteome</keyword>
<dbReference type="GO" id="GO:0030258">
    <property type="term" value="P:lipid modification"/>
    <property type="evidence" value="ECO:0007669"/>
    <property type="project" value="TreeGrafter"/>
</dbReference>
<keyword evidence="5 8" id="KW-0472">Membrane</keyword>
<evidence type="ECO:0000256" key="6">
    <source>
        <dbReference type="ARBA" id="ARBA00023315"/>
    </source>
</evidence>
<dbReference type="GO" id="GO:0046474">
    <property type="term" value="P:glycerophospholipid biosynthetic process"/>
    <property type="evidence" value="ECO:0007669"/>
    <property type="project" value="TreeGrafter"/>
</dbReference>
<feature type="transmembrane region" description="Helical" evidence="8">
    <location>
        <begin position="367"/>
        <end position="385"/>
    </location>
</feature>
<proteinExistence type="predicted"/>
<dbReference type="GO" id="GO:0016020">
    <property type="term" value="C:membrane"/>
    <property type="evidence" value="ECO:0007669"/>
    <property type="project" value="UniProtKB-SubCell"/>
</dbReference>
<dbReference type="AlphaFoldDB" id="A0A1Y2F5V8"/>
<comment type="subcellular location">
    <subcellularLocation>
        <location evidence="1">Membrane</location>
        <topology evidence="1">Multi-pass membrane protein</topology>
    </subcellularLocation>
</comment>
<evidence type="ECO:0000256" key="3">
    <source>
        <dbReference type="ARBA" id="ARBA00022692"/>
    </source>
</evidence>
<evidence type="ECO:0000313" key="9">
    <source>
        <dbReference type="EMBL" id="ORY78726.1"/>
    </source>
</evidence>
<dbReference type="EMBL" id="MCOG01000016">
    <property type="protein sequence ID" value="ORY78726.1"/>
    <property type="molecule type" value="Genomic_DNA"/>
</dbReference>
<keyword evidence="6" id="KW-0012">Acyltransferase</keyword>
<keyword evidence="3 8" id="KW-0812">Transmembrane</keyword>
<feature type="transmembrane region" description="Helical" evidence="8">
    <location>
        <begin position="252"/>
        <end position="272"/>
    </location>
</feature>
<evidence type="ECO:0000256" key="7">
    <source>
        <dbReference type="SAM" id="Coils"/>
    </source>
</evidence>
<evidence type="ECO:0000256" key="8">
    <source>
        <dbReference type="SAM" id="Phobius"/>
    </source>
</evidence>
<evidence type="ECO:0000256" key="5">
    <source>
        <dbReference type="ARBA" id="ARBA00023136"/>
    </source>
</evidence>
<feature type="coiled-coil region" evidence="7">
    <location>
        <begin position="491"/>
        <end position="532"/>
    </location>
</feature>
<reference evidence="9 10" key="1">
    <citation type="submission" date="2016-08" db="EMBL/GenBank/DDBJ databases">
        <title>A Parts List for Fungal Cellulosomes Revealed by Comparative Genomics.</title>
        <authorList>
            <consortium name="DOE Joint Genome Institute"/>
            <person name="Haitjema C.H."/>
            <person name="Gilmore S.P."/>
            <person name="Henske J.K."/>
            <person name="Solomon K.V."/>
            <person name="De Groot R."/>
            <person name="Kuo A."/>
            <person name="Mondo S.J."/>
            <person name="Salamov A.A."/>
            <person name="Labutti K."/>
            <person name="Zhao Z."/>
            <person name="Chiniquy J."/>
            <person name="Barry K."/>
            <person name="Brewer H.M."/>
            <person name="Purvine S.O."/>
            <person name="Wright A.T."/>
            <person name="Boxma B."/>
            <person name="Van Alen T."/>
            <person name="Hackstein J.H."/>
            <person name="Baker S.E."/>
            <person name="Grigoriev I.V."/>
            <person name="O'Malley M.A."/>
        </authorList>
    </citation>
    <scope>NUCLEOTIDE SEQUENCE [LARGE SCALE GENOMIC DNA]</scope>
    <source>
        <strain evidence="9 10">G1</strain>
    </source>
</reference>
<evidence type="ECO:0000256" key="4">
    <source>
        <dbReference type="ARBA" id="ARBA00022989"/>
    </source>
</evidence>
<feature type="transmembrane region" description="Helical" evidence="8">
    <location>
        <begin position="20"/>
        <end position="37"/>
    </location>
</feature>
<evidence type="ECO:0000313" key="10">
    <source>
        <dbReference type="Proteomes" id="UP000193920"/>
    </source>
</evidence>
<organism evidence="9 10">
    <name type="scientific">Neocallimastix californiae</name>
    <dbReference type="NCBI Taxonomy" id="1754190"/>
    <lineage>
        <taxon>Eukaryota</taxon>
        <taxon>Fungi</taxon>
        <taxon>Fungi incertae sedis</taxon>
        <taxon>Chytridiomycota</taxon>
        <taxon>Chytridiomycota incertae sedis</taxon>
        <taxon>Neocallimastigomycetes</taxon>
        <taxon>Neocallimastigales</taxon>
        <taxon>Neocallimastigaceae</taxon>
        <taxon>Neocallimastix</taxon>
    </lineage>
</organism>
<dbReference type="PANTHER" id="PTHR13906:SF4">
    <property type="entry name" value="LYSOPHOSPHOLIPID ACYLTRANSFERASE 6"/>
    <property type="match status" value="1"/>
</dbReference>
<evidence type="ECO:0000256" key="2">
    <source>
        <dbReference type="ARBA" id="ARBA00022679"/>
    </source>
</evidence>
<dbReference type="PANTHER" id="PTHR13906">
    <property type="entry name" value="PORCUPINE"/>
    <property type="match status" value="1"/>
</dbReference>
<feature type="transmembrane region" description="Helical" evidence="8">
    <location>
        <begin position="128"/>
        <end position="147"/>
    </location>
</feature>
<dbReference type="Proteomes" id="UP000193920">
    <property type="component" value="Unassembled WGS sequence"/>
</dbReference>